<protein>
    <recommendedName>
        <fullName evidence="3">factor independent urate hydroxylase</fullName>
        <ecNumber evidence="3">1.7.3.3</ecNumber>
    </recommendedName>
    <alternativeName>
        <fullName evidence="6">Urate oxidase</fullName>
    </alternativeName>
</protein>
<dbReference type="Proteomes" id="UP000383932">
    <property type="component" value="Unassembled WGS sequence"/>
</dbReference>
<feature type="compositionally biased region" description="Polar residues" evidence="7">
    <location>
        <begin position="1"/>
        <end position="12"/>
    </location>
</feature>
<feature type="compositionally biased region" description="Low complexity" evidence="7">
    <location>
        <begin position="34"/>
        <end position="46"/>
    </location>
</feature>
<evidence type="ECO:0000313" key="10">
    <source>
        <dbReference type="Proteomes" id="UP000383932"/>
    </source>
</evidence>
<organism evidence="9 10">
    <name type="scientific">Ceratobasidium theobromae</name>
    <dbReference type="NCBI Taxonomy" id="1582974"/>
    <lineage>
        <taxon>Eukaryota</taxon>
        <taxon>Fungi</taxon>
        <taxon>Dikarya</taxon>
        <taxon>Basidiomycota</taxon>
        <taxon>Agaricomycotina</taxon>
        <taxon>Agaricomycetes</taxon>
        <taxon>Cantharellales</taxon>
        <taxon>Ceratobasidiaceae</taxon>
        <taxon>Ceratobasidium</taxon>
    </lineage>
</organism>
<dbReference type="UniPathway" id="UPA00394">
    <property type="reaction ID" value="UER00650"/>
</dbReference>
<keyword evidence="5" id="KW-0560">Oxidoreductase</keyword>
<feature type="compositionally biased region" description="Polar residues" evidence="7">
    <location>
        <begin position="137"/>
        <end position="146"/>
    </location>
</feature>
<dbReference type="SUPFAM" id="SSF55620">
    <property type="entry name" value="Tetrahydrobiopterin biosynthesis enzymes-like"/>
    <property type="match status" value="2"/>
</dbReference>
<evidence type="ECO:0000256" key="4">
    <source>
        <dbReference type="ARBA" id="ARBA00022631"/>
    </source>
</evidence>
<dbReference type="InterPro" id="IPR002042">
    <property type="entry name" value="Uricase"/>
</dbReference>
<gene>
    <name evidence="9" type="ORF">CTheo_4059</name>
</gene>
<evidence type="ECO:0000256" key="5">
    <source>
        <dbReference type="ARBA" id="ARBA00023002"/>
    </source>
</evidence>
<comment type="pathway">
    <text evidence="1">Purine metabolism; urate degradation; (S)-allantoin from urate: step 1/3.</text>
</comment>
<name>A0A5N5QMP4_9AGAM</name>
<dbReference type="OrthoDB" id="6365676at2759"/>
<proteinExistence type="inferred from homology"/>
<keyword evidence="8" id="KW-0472">Membrane</keyword>
<sequence length="820" mass="89080">MSSTSGTPTTGKNKFDAQFSKAIKRPQAFPYGDSSATTSTTASASGSGEGSGSGMDSVPLLRQQGHRFRSDSASNSDSRSRSRSLSPLRRQEALQDQDELISSDDGGPTTVKYRRLSDPSSISRMETDSRKSPPASGASSSTYSRNHSVHRHLPREVPVMTSSMHGTESVRVCRVIRNEGHHFIVEYAISAMLEGLRPNAASRVAPVPIKDTCYVLAKTSPHVLSPELFGLHLGAHLVGTHMHVRAARIVISQVKWGRIPVRGRLHSSTFLRDGEEKRSVTIDVRREGPVAPMDEDKAAAEDVVMAEVRSSIQGLVVMKTAMVRDGYSRDECTNVNEHNDGVYCAEMDVEYLLGLPRVPLRIEELANLGESMRFTEVAQRVRDTSLEVFAMDEDEDMQATMHRMCREVLEMNPTVVEVTYRMPNRHYIPVPLDYIGLQNTKAREAEVFCPVDAPRVPPADARVRSADGVMPGDGISWDRQATRPDTVESAMARLVSIRSRAALIAFAALVAAQDTTVQCSYADWTTNARGQSPCLVWAELQTKCDPGGVRVTPLASSRYHYTQPDEPKEINECNCSVVAYNLMAACTWCQLGIADKWINETLWRSQCPTYNARGLSIDASGLTIPSWATIPVDGGMWRPNIASLAATPPTVTPTVAVPTAEITPQSTADTNSIHGPSDNGSAGVIAGGVVGAALIIALFAALFIFFIRRSKRRAEIEARLRSSRRSSKSQRTGASSRPRSQHAPTKPPPSHSLERPDLKSTNATLPIAPRIPEMAYHPRCNHGIVSIAAGASPRASTSTAAPTAVDKGGRIPPKSADQMV</sequence>
<dbReference type="Gene3D" id="3.10.270.10">
    <property type="entry name" value="Urate Oxidase"/>
    <property type="match status" value="1"/>
</dbReference>
<dbReference type="GO" id="GO:0005777">
    <property type="term" value="C:peroxisome"/>
    <property type="evidence" value="ECO:0007669"/>
    <property type="project" value="TreeGrafter"/>
</dbReference>
<keyword evidence="4" id="KW-0659">Purine metabolism</keyword>
<dbReference type="EC" id="1.7.3.3" evidence="3"/>
<reference evidence="9 10" key="1">
    <citation type="journal article" date="2019" name="Fungal Biol. Biotechnol.">
        <title>Draft genome sequence of fastidious pathogen Ceratobasidium theobromae, which causes vascular-streak dieback in Theobroma cacao.</title>
        <authorList>
            <person name="Ali S.S."/>
            <person name="Asman A."/>
            <person name="Shao J."/>
            <person name="Firmansyah A.P."/>
            <person name="Susilo A.W."/>
            <person name="Rosmana A."/>
            <person name="McMahon P."/>
            <person name="Junaid M."/>
            <person name="Guest D."/>
            <person name="Kheng T.Y."/>
            <person name="Meinhardt L.W."/>
            <person name="Bailey B.A."/>
        </authorList>
    </citation>
    <scope>NUCLEOTIDE SEQUENCE [LARGE SCALE GENOMIC DNA]</scope>
    <source>
        <strain evidence="9 10">CT2</strain>
    </source>
</reference>
<keyword evidence="10" id="KW-1185">Reference proteome</keyword>
<feature type="region of interest" description="Disordered" evidence="7">
    <location>
        <begin position="791"/>
        <end position="820"/>
    </location>
</feature>
<comment type="caution">
    <text evidence="9">The sequence shown here is derived from an EMBL/GenBank/DDBJ whole genome shotgun (WGS) entry which is preliminary data.</text>
</comment>
<feature type="region of interest" description="Disordered" evidence="7">
    <location>
        <begin position="1"/>
        <end position="155"/>
    </location>
</feature>
<accession>A0A5N5QMP4</accession>
<dbReference type="GO" id="GO:0006145">
    <property type="term" value="P:purine nucleobase catabolic process"/>
    <property type="evidence" value="ECO:0007669"/>
    <property type="project" value="TreeGrafter"/>
</dbReference>
<feature type="region of interest" description="Disordered" evidence="7">
    <location>
        <begin position="717"/>
        <end position="761"/>
    </location>
</feature>
<evidence type="ECO:0000256" key="6">
    <source>
        <dbReference type="ARBA" id="ARBA00031317"/>
    </source>
</evidence>
<dbReference type="AlphaFoldDB" id="A0A5N5QMP4"/>
<keyword evidence="8" id="KW-0812">Transmembrane</keyword>
<evidence type="ECO:0000256" key="7">
    <source>
        <dbReference type="SAM" id="MobiDB-lite"/>
    </source>
</evidence>
<feature type="transmembrane region" description="Helical" evidence="8">
    <location>
        <begin position="682"/>
        <end position="707"/>
    </location>
</feature>
<dbReference type="EMBL" id="SSOP01000062">
    <property type="protein sequence ID" value="KAB5592527.1"/>
    <property type="molecule type" value="Genomic_DNA"/>
</dbReference>
<evidence type="ECO:0000256" key="8">
    <source>
        <dbReference type="SAM" id="Phobius"/>
    </source>
</evidence>
<dbReference type="GO" id="GO:0004846">
    <property type="term" value="F:urate oxidase activity"/>
    <property type="evidence" value="ECO:0007669"/>
    <property type="project" value="UniProtKB-EC"/>
</dbReference>
<evidence type="ECO:0000313" key="9">
    <source>
        <dbReference type="EMBL" id="KAB5592527.1"/>
    </source>
</evidence>
<comment type="similarity">
    <text evidence="2">Belongs to the uricase family.</text>
</comment>
<evidence type="ECO:0000256" key="2">
    <source>
        <dbReference type="ARBA" id="ARBA00009760"/>
    </source>
</evidence>
<feature type="compositionally biased region" description="Low complexity" evidence="7">
    <location>
        <begin position="791"/>
        <end position="804"/>
    </location>
</feature>
<dbReference type="PANTHER" id="PTHR42874:SF1">
    <property type="entry name" value="URICASE"/>
    <property type="match status" value="1"/>
</dbReference>
<evidence type="ECO:0000256" key="1">
    <source>
        <dbReference type="ARBA" id="ARBA00004831"/>
    </source>
</evidence>
<evidence type="ECO:0000256" key="3">
    <source>
        <dbReference type="ARBA" id="ARBA00012598"/>
    </source>
</evidence>
<keyword evidence="8" id="KW-1133">Transmembrane helix</keyword>
<dbReference type="PANTHER" id="PTHR42874">
    <property type="entry name" value="URICASE"/>
    <property type="match status" value="1"/>
</dbReference>
<feature type="compositionally biased region" description="Low complexity" evidence="7">
    <location>
        <begin position="71"/>
        <end position="88"/>
    </location>
</feature>
<dbReference type="GO" id="GO:0019628">
    <property type="term" value="P:urate catabolic process"/>
    <property type="evidence" value="ECO:0007669"/>
    <property type="project" value="UniProtKB-UniPathway"/>
</dbReference>
<dbReference type="Pfam" id="PF01014">
    <property type="entry name" value="Uricase"/>
    <property type="match status" value="2"/>
</dbReference>